<name>A0A6J6F0P4_9ZZZZ</name>
<gene>
    <name evidence="1" type="ORF">UFOPK1740_00951</name>
</gene>
<reference evidence="1" key="1">
    <citation type="submission" date="2020-05" db="EMBL/GenBank/DDBJ databases">
        <authorList>
            <person name="Chiriac C."/>
            <person name="Salcher M."/>
            <person name="Ghai R."/>
            <person name="Kavagutti S V."/>
        </authorList>
    </citation>
    <scope>NUCLEOTIDE SEQUENCE</scope>
</reference>
<accession>A0A6J6F0P4</accession>
<dbReference type="EMBL" id="CAEZTU010000055">
    <property type="protein sequence ID" value="CAB4581275.1"/>
    <property type="molecule type" value="Genomic_DNA"/>
</dbReference>
<protein>
    <submittedName>
        <fullName evidence="1">Unannotated protein</fullName>
    </submittedName>
</protein>
<sequence length="54" mass="6065">MVILQSSLQKDVSQLEEGLGVSQNAITARIRRAVAPQNLTNLREYSNRLRIAEI</sequence>
<proteinExistence type="predicted"/>
<dbReference type="AlphaFoldDB" id="A0A6J6F0P4"/>
<organism evidence="1">
    <name type="scientific">freshwater metagenome</name>
    <dbReference type="NCBI Taxonomy" id="449393"/>
    <lineage>
        <taxon>unclassified sequences</taxon>
        <taxon>metagenomes</taxon>
        <taxon>ecological metagenomes</taxon>
    </lineage>
</organism>
<evidence type="ECO:0000313" key="1">
    <source>
        <dbReference type="EMBL" id="CAB4581275.1"/>
    </source>
</evidence>